<feature type="region of interest" description="Disordered" evidence="1">
    <location>
        <begin position="1"/>
        <end position="20"/>
    </location>
</feature>
<evidence type="ECO:0008006" key="5">
    <source>
        <dbReference type="Google" id="ProtNLM"/>
    </source>
</evidence>
<sequence length="212" mass="22260">MTTRQHTPEHGSDEPRSGPEAVPALVERLHKLADGAETVSFAELNRTIGAQGHAPLLMVVSIFMILPIGMIPGIGGALGAIVALIGLQMLLGREGIGLPAVFGRRTLSAERLCRAADRIRPVADWLRKRLRPRWSALAEGRVSLSIMAILLMIAGGSLLVLGAIPVMTPLLGLPVAVFALGVLGRDGLVVAAGYVLLGLVILGGMWMKMSSG</sequence>
<accession>A0A8J2ZJI8</accession>
<protein>
    <recommendedName>
        <fullName evidence="5">Exopolysaccharide synthesis, ExoD</fullName>
    </recommendedName>
</protein>
<dbReference type="Pfam" id="PF06055">
    <property type="entry name" value="ExoD"/>
    <property type="match status" value="1"/>
</dbReference>
<keyword evidence="2" id="KW-0812">Transmembrane</keyword>
<organism evidence="3 4">
    <name type="scientific">Salipiger pallidus</name>
    <dbReference type="NCBI Taxonomy" id="1775170"/>
    <lineage>
        <taxon>Bacteria</taxon>
        <taxon>Pseudomonadati</taxon>
        <taxon>Pseudomonadota</taxon>
        <taxon>Alphaproteobacteria</taxon>
        <taxon>Rhodobacterales</taxon>
        <taxon>Roseobacteraceae</taxon>
        <taxon>Salipiger</taxon>
    </lineage>
</organism>
<evidence type="ECO:0000256" key="2">
    <source>
        <dbReference type="SAM" id="Phobius"/>
    </source>
</evidence>
<gene>
    <name evidence="3" type="ORF">GCM10011415_20470</name>
</gene>
<feature type="transmembrane region" description="Helical" evidence="2">
    <location>
        <begin position="187"/>
        <end position="207"/>
    </location>
</feature>
<dbReference type="PANTHER" id="PTHR41795">
    <property type="entry name" value="EXOPOLYSACCHARIDE SYNTHESIS PROTEIN"/>
    <property type="match status" value="1"/>
</dbReference>
<dbReference type="Proteomes" id="UP000617145">
    <property type="component" value="Unassembled WGS sequence"/>
</dbReference>
<feature type="transmembrane region" description="Helical" evidence="2">
    <location>
        <begin position="56"/>
        <end position="87"/>
    </location>
</feature>
<evidence type="ECO:0000256" key="1">
    <source>
        <dbReference type="SAM" id="MobiDB-lite"/>
    </source>
</evidence>
<keyword evidence="2" id="KW-0472">Membrane</keyword>
<dbReference type="PIRSF" id="PIRSF033239">
    <property type="entry name" value="ExoD"/>
    <property type="match status" value="1"/>
</dbReference>
<reference evidence="3" key="2">
    <citation type="submission" date="2020-09" db="EMBL/GenBank/DDBJ databases">
        <authorList>
            <person name="Sun Q."/>
            <person name="Zhou Y."/>
        </authorList>
    </citation>
    <scope>NUCLEOTIDE SEQUENCE</scope>
    <source>
        <strain evidence="3">CGMCC 1.15762</strain>
    </source>
</reference>
<proteinExistence type="predicted"/>
<name>A0A8J2ZJI8_9RHOB</name>
<dbReference type="EMBL" id="BMJV01000004">
    <property type="protein sequence ID" value="GGG72344.1"/>
    <property type="molecule type" value="Genomic_DNA"/>
</dbReference>
<comment type="caution">
    <text evidence="3">The sequence shown here is derived from an EMBL/GenBank/DDBJ whole genome shotgun (WGS) entry which is preliminary data.</text>
</comment>
<keyword evidence="4" id="KW-1185">Reference proteome</keyword>
<evidence type="ECO:0000313" key="4">
    <source>
        <dbReference type="Proteomes" id="UP000617145"/>
    </source>
</evidence>
<dbReference type="InterPro" id="IPR010331">
    <property type="entry name" value="ExoD"/>
</dbReference>
<evidence type="ECO:0000313" key="3">
    <source>
        <dbReference type="EMBL" id="GGG72344.1"/>
    </source>
</evidence>
<feature type="compositionally biased region" description="Basic and acidic residues" evidence="1">
    <location>
        <begin position="1"/>
        <end position="17"/>
    </location>
</feature>
<reference evidence="3" key="1">
    <citation type="journal article" date="2014" name="Int. J. Syst. Evol. Microbiol.">
        <title>Complete genome sequence of Corynebacterium casei LMG S-19264T (=DSM 44701T), isolated from a smear-ripened cheese.</title>
        <authorList>
            <consortium name="US DOE Joint Genome Institute (JGI-PGF)"/>
            <person name="Walter F."/>
            <person name="Albersmeier A."/>
            <person name="Kalinowski J."/>
            <person name="Ruckert C."/>
        </authorList>
    </citation>
    <scope>NUCLEOTIDE SEQUENCE</scope>
    <source>
        <strain evidence="3">CGMCC 1.15762</strain>
    </source>
</reference>
<keyword evidence="2" id="KW-1133">Transmembrane helix</keyword>
<dbReference type="PANTHER" id="PTHR41795:SF1">
    <property type="entry name" value="EXOPOLYSACCHARIDE SYNTHESIS PROTEIN"/>
    <property type="match status" value="1"/>
</dbReference>
<feature type="transmembrane region" description="Helical" evidence="2">
    <location>
        <begin position="142"/>
        <end position="167"/>
    </location>
</feature>
<dbReference type="AlphaFoldDB" id="A0A8J2ZJI8"/>